<sequence>MSRHFRIQTPPGPSFWERFGPVARGVLAVLSLLATALDALVTALLGTAPLAPRLCRAGRVLADEYRAGRAGAVDAEVIDDNEKRRVWR</sequence>
<reference evidence="1 2" key="1">
    <citation type="submission" date="2020-05" db="EMBL/GenBank/DDBJ databases">
        <title>Actinomadura verrucosospora NRRL-B18236 (PFL_A860) Genome sequencing and assembly.</title>
        <authorList>
            <person name="Samborskyy M."/>
        </authorList>
    </citation>
    <scope>NUCLEOTIDE SEQUENCE [LARGE SCALE GENOMIC DNA]</scope>
    <source>
        <strain evidence="1 2">NRRL:B18236</strain>
    </source>
</reference>
<evidence type="ECO:0000313" key="2">
    <source>
        <dbReference type="Proteomes" id="UP000501240"/>
    </source>
</evidence>
<organism evidence="1 2">
    <name type="scientific">Actinomadura verrucosospora</name>
    <dbReference type="NCBI Taxonomy" id="46165"/>
    <lineage>
        <taxon>Bacteria</taxon>
        <taxon>Bacillati</taxon>
        <taxon>Actinomycetota</taxon>
        <taxon>Actinomycetes</taxon>
        <taxon>Streptosporangiales</taxon>
        <taxon>Thermomonosporaceae</taxon>
        <taxon>Actinomadura</taxon>
    </lineage>
</organism>
<proteinExistence type="predicted"/>
<keyword evidence="2" id="KW-1185">Reference proteome</keyword>
<dbReference type="EMBL" id="CP053892">
    <property type="protein sequence ID" value="QKG21082.1"/>
    <property type="molecule type" value="Genomic_DNA"/>
</dbReference>
<dbReference type="AlphaFoldDB" id="A0A7D3ZL53"/>
<dbReference type="Proteomes" id="UP000501240">
    <property type="component" value="Chromosome"/>
</dbReference>
<evidence type="ECO:0000313" key="1">
    <source>
        <dbReference type="EMBL" id="QKG21082.1"/>
    </source>
</evidence>
<protein>
    <submittedName>
        <fullName evidence="1">Uncharacterized protein</fullName>
    </submittedName>
</protein>
<gene>
    <name evidence="1" type="ORF">ACTIVE_2720</name>
</gene>
<name>A0A7D3ZL53_ACTVE</name>
<accession>A0A7D3ZL53</accession>